<feature type="compositionally biased region" description="Gly residues" evidence="1">
    <location>
        <begin position="958"/>
        <end position="969"/>
    </location>
</feature>
<feature type="compositionally biased region" description="Basic and acidic residues" evidence="1">
    <location>
        <begin position="32"/>
        <end position="57"/>
    </location>
</feature>
<dbReference type="EMBL" id="LN714488">
    <property type="protein sequence ID" value="CEL71365.1"/>
    <property type="molecule type" value="Genomic_DNA"/>
</dbReference>
<feature type="compositionally biased region" description="Pro residues" evidence="1">
    <location>
        <begin position="459"/>
        <end position="478"/>
    </location>
</feature>
<reference evidence="2" key="1">
    <citation type="submission" date="2011-03" db="EMBL/GenBank/DDBJ databases">
        <title>Comparative genomics and transcriptomics of Neospora caninum and Toxoplasma gondii.</title>
        <authorList>
            <person name="Reid A.J."/>
            <person name="Sohal A."/>
            <person name="Harris D."/>
            <person name="Quail M."/>
            <person name="Sanders M."/>
            <person name="Berriman M."/>
            <person name="Wastling J.M."/>
            <person name="Pain A."/>
        </authorList>
    </citation>
    <scope>NUCLEOTIDE SEQUENCE</scope>
    <source>
        <strain evidence="2">Liverpool</strain>
    </source>
</reference>
<reference evidence="2" key="2">
    <citation type="submission" date="2011-03" db="EMBL/GenBank/DDBJ databases">
        <authorList>
            <person name="Aslett M."/>
        </authorList>
    </citation>
    <scope>NUCLEOTIDE SEQUENCE</scope>
    <source>
        <strain evidence="2">Liverpool</strain>
    </source>
</reference>
<feature type="compositionally biased region" description="Basic and acidic residues" evidence="1">
    <location>
        <begin position="980"/>
        <end position="995"/>
    </location>
</feature>
<feature type="compositionally biased region" description="Acidic residues" evidence="1">
    <location>
        <begin position="64"/>
        <end position="78"/>
    </location>
</feature>
<feature type="region of interest" description="Disordered" evidence="1">
    <location>
        <begin position="1"/>
        <end position="88"/>
    </location>
</feature>
<proteinExistence type="predicted"/>
<feature type="region of interest" description="Disordered" evidence="1">
    <location>
        <begin position="312"/>
        <end position="331"/>
    </location>
</feature>
<dbReference type="InterPro" id="IPR026736">
    <property type="entry name" value="Virilizer"/>
</dbReference>
<feature type="compositionally biased region" description="Basic and acidic residues" evidence="1">
    <location>
        <begin position="7"/>
        <end position="23"/>
    </location>
</feature>
<feature type="compositionally biased region" description="Low complexity" evidence="1">
    <location>
        <begin position="445"/>
        <end position="458"/>
    </location>
</feature>
<feature type="compositionally biased region" description="Pro residues" evidence="1">
    <location>
        <begin position="567"/>
        <end position="586"/>
    </location>
</feature>
<feature type="compositionally biased region" description="Basic and acidic residues" evidence="1">
    <location>
        <begin position="855"/>
        <end position="878"/>
    </location>
</feature>
<feature type="compositionally biased region" description="Basic and acidic residues" evidence="1">
    <location>
        <begin position="610"/>
        <end position="622"/>
    </location>
</feature>
<dbReference type="VEuPathDB" id="ToxoDB:NCLIV_070090"/>
<evidence type="ECO:0000313" key="2">
    <source>
        <dbReference type="EMBL" id="CCA30119.1"/>
    </source>
</evidence>
<organism>
    <name type="scientific">Neospora caninum (strain Liverpool)</name>
    <dbReference type="NCBI Taxonomy" id="572307"/>
    <lineage>
        <taxon>Eukaryota</taxon>
        <taxon>Sar</taxon>
        <taxon>Alveolata</taxon>
        <taxon>Apicomplexa</taxon>
        <taxon>Conoidasida</taxon>
        <taxon>Coccidia</taxon>
        <taxon>Eucoccidiorida</taxon>
        <taxon>Eimeriorina</taxon>
        <taxon>Sarcocystidae</taxon>
        <taxon>Neospora</taxon>
    </lineage>
</organism>
<feature type="compositionally biased region" description="Basic and acidic residues" evidence="1">
    <location>
        <begin position="754"/>
        <end position="763"/>
    </location>
</feature>
<feature type="region of interest" description="Disordered" evidence="1">
    <location>
        <begin position="134"/>
        <end position="296"/>
    </location>
</feature>
<feature type="compositionally biased region" description="Basic and acidic residues" evidence="1">
    <location>
        <begin position="227"/>
        <end position="269"/>
    </location>
</feature>
<evidence type="ECO:0000313" key="3">
    <source>
        <dbReference type="EMBL" id="CEL71365.1"/>
    </source>
</evidence>
<sequence>MRQARVAVKERNAQSQGARDEAAAKAATETGDAGKEESKEEGKAEEEKAVDGEKENHASPTPDDAAEGVDAEEMQENEELSRERAMQVPELPARLPADGIVLFGPIQNSLLAPEELLVNLLSSREAAKISSFEIMTGEDPEGPPHPYPQLLTTLRTRRRDPEKGKRGAEGTKRKREATGGNSAGALEKTEDEETKEADGATSGEKASTKEDGAQAKEEMGEETGAGHAEKREETAAKEEEGASVKREKETEEDRASDEDSKGHESKDATGQDTPVAKKRRLESKLEVPNAPDDDCEAVTVEASGAETQLEMGAENAGEWATEEQRAPVAEGPNVDELSLAELYATGQGVYTQKQIAYRLIQYRDEDPLRLHYIVKVQCADPATFEWLLSHQFGRMRQQIVQGYPSSFYRLLYLRGKRRDKELLARAEETAQAEVAARLRNRGVAPGKRGFRGAAARPGAPGPFMGPRPGAAPPPPLPGVPAMSSLLPRPPPAPFGSPAAPAFPAAPPFLPPPPVGMAPRAVPCAPGASPPPLYPPGAVAPRFCPPPPGGAPPAPVFSDGVRREGPGGPGPFPGRPFEPWSSPPGGEPPRMYDPEVGARPAGEMSGFAGYEGRDRGFYGRETMKSPQYPRGPGGEVGANRRGPPGPWGPGGPEGGRDGFYGQGSPTERGPYMRRGPGPAGPFPGPEAMRDAHPYGDRVPSRDSSMTRQAFGDDKRPFGLARGGGFGFEASRGERGRMGPTGEEAFGSGAPSFSETGRDPFDRPGRQPGLDEFGRCREDFDRGYGSQGRAGGMYGSNNAGGDGRGFGHEGPGFRGRGFGFPDEPPSSVGDRQGEPVRARGLSSERFGGRRGAMWGDGSREQDGVRRYREPGFREGPRDGPDGGFSGFQNNFGYGANKPTDGYAASGMSERGGNFRGRNMESSSGAGGRGSGAYGSSYTSEGRGTRQMSGWDSYDDRGADSGFGGRFTGDGNGFDRFGGPTENGERGSRFGHGNKSEGEPGGFGRRQGRPANRGDFRWQHSGGYGPDFADGREDGTPRRPSPLGPPQWTIQKGPQSGGSSSAFGTSGPGQAGNAAMGDKFRADSAPPGIGPERSDSEEGQGSFSPPAAVSLQAFGGVGAAGAGADQNAFAEFAKQLTVAQEDGQGGQANAVAAAMAQMASGSGSQQALQQQLVALLSQQQAYGNARLQGGDMQQLMLYAQYYGCLLNGMSEQQATAVVQTQQLLQQQQQQLMNQQLLQQSIQQQQQLQLSLAGLVQSDASKPGKKK</sequence>
<feature type="compositionally biased region" description="Basic and acidic residues" evidence="1">
    <location>
        <begin position="159"/>
        <end position="171"/>
    </location>
</feature>
<dbReference type="PANTHER" id="PTHR23185:SF0">
    <property type="entry name" value="PROTEIN VIRILIZER HOMOLOG"/>
    <property type="match status" value="1"/>
</dbReference>
<accession>F0JB98</accession>
<feature type="compositionally biased region" description="Basic and acidic residues" evidence="1">
    <location>
        <begin position="686"/>
        <end position="699"/>
    </location>
</feature>
<feature type="compositionally biased region" description="Basic and acidic residues" evidence="1">
    <location>
        <begin position="206"/>
        <end position="218"/>
    </location>
</feature>
<protein>
    <submittedName>
        <fullName evidence="2">Uncharacterized protein</fullName>
    </submittedName>
</protein>
<dbReference type="GO" id="GO:0036396">
    <property type="term" value="C:RNA N6-methyladenosine methyltransferase complex"/>
    <property type="evidence" value="ECO:0007669"/>
    <property type="project" value="TreeGrafter"/>
</dbReference>
<name>F0JB98_NEOCL</name>
<feature type="compositionally biased region" description="Gly residues" evidence="1">
    <location>
        <begin position="783"/>
        <end position="816"/>
    </location>
</feature>
<dbReference type="EMBL" id="CADU01000335">
    <property type="protein sequence ID" value="CCA30119.1"/>
    <property type="molecule type" value="Genomic_DNA"/>
</dbReference>
<feature type="region of interest" description="Disordered" evidence="1">
    <location>
        <begin position="445"/>
        <end position="481"/>
    </location>
</feature>
<feature type="compositionally biased region" description="Gly residues" evidence="1">
    <location>
        <begin position="649"/>
        <end position="660"/>
    </location>
</feature>
<evidence type="ECO:0000256" key="1">
    <source>
        <dbReference type="SAM" id="MobiDB-lite"/>
    </source>
</evidence>
<reference evidence="3" key="3">
    <citation type="journal article" date="2015" name="PLoS ONE">
        <title>Comprehensive Evaluation of Toxoplasma gondii VEG and Neospora caninum LIV Genomes with Tachyzoite Stage Transcriptome and Proteome Defines Novel Transcript Features.</title>
        <authorList>
            <person name="Ramaprasad A."/>
            <person name="Mourier T."/>
            <person name="Naeem R."/>
            <person name="Malas T.B."/>
            <person name="Moussa E."/>
            <person name="Panigrahi A."/>
            <person name="Vermont S.J."/>
            <person name="Otto T.D."/>
            <person name="Wastling J."/>
            <person name="Pain A."/>
        </authorList>
    </citation>
    <scope>NUCLEOTIDE SEQUENCE</scope>
    <source>
        <strain evidence="3">Liverpool</strain>
    </source>
</reference>
<dbReference type="GO" id="GO:0003723">
    <property type="term" value="F:RNA binding"/>
    <property type="evidence" value="ECO:0007669"/>
    <property type="project" value="TreeGrafter"/>
</dbReference>
<feature type="compositionally biased region" description="Basic and acidic residues" evidence="1">
    <location>
        <begin position="770"/>
        <end position="780"/>
    </location>
</feature>
<dbReference type="AlphaFoldDB" id="F0JB98"/>
<gene>
    <name evidence="3" type="ORF">BN1204_070090</name>
    <name evidence="2" type="ORF">NCLIV_070090</name>
</gene>
<feature type="region of interest" description="Disordered" evidence="1">
    <location>
        <begin position="549"/>
        <end position="1104"/>
    </location>
</feature>
<dbReference type="PANTHER" id="PTHR23185">
    <property type="entry name" value="PROTEIN VIRILIZER HOMOLOG"/>
    <property type="match status" value="1"/>
</dbReference>